<sequence>MFNRGEGWQYDAISELKPLVTTGGHVWPAARHLAEFLESELDKLNIGRPGISLIELGAGCGWLGVTLARNVASIASICLTEQENGGGVSWLDHNVALNRSLPGVDKIHVRPLDWDACIHPSSSTVESSLHVIPADVGDSKTSRRAPACAAVIDKVDPETGRPWDFILGSDLIYTEKGCEALPRVMKALATPEVTQILYCHTKHRFDHLDLKFFEELDKCGLQYVEVNRSDQLPRPASPPPLTELFPEMRIAVYNISIKAFPPSSMLKMD</sequence>
<evidence type="ECO:0000313" key="2">
    <source>
        <dbReference type="Proteomes" id="UP000232323"/>
    </source>
</evidence>
<keyword evidence="2" id="KW-1185">Reference proteome</keyword>
<protein>
    <submittedName>
        <fullName evidence="1">Uncharacterized protein</fullName>
    </submittedName>
</protein>
<evidence type="ECO:0000313" key="1">
    <source>
        <dbReference type="EMBL" id="GAX81326.1"/>
    </source>
</evidence>
<dbReference type="InterPro" id="IPR019410">
    <property type="entry name" value="Methyltransf_16"/>
</dbReference>
<dbReference type="PANTHER" id="PTHR14614">
    <property type="entry name" value="HEPATOCELLULAR CARCINOMA-ASSOCIATED ANTIGEN"/>
    <property type="match status" value="1"/>
</dbReference>
<dbReference type="EMBL" id="BEGY01000064">
    <property type="protein sequence ID" value="GAX81326.1"/>
    <property type="molecule type" value="Genomic_DNA"/>
</dbReference>
<dbReference type="Gene3D" id="3.40.50.150">
    <property type="entry name" value="Vaccinia Virus protein VP39"/>
    <property type="match status" value="1"/>
</dbReference>
<dbReference type="STRING" id="1157962.A0A250XE46"/>
<proteinExistence type="predicted"/>
<dbReference type="PANTHER" id="PTHR14614:SF132">
    <property type="entry name" value="PROTEIN-LYSINE METHYLTRANSFERASE C42C1.13"/>
    <property type="match status" value="1"/>
</dbReference>
<organism evidence="1 2">
    <name type="scientific">Chlamydomonas eustigma</name>
    <dbReference type="NCBI Taxonomy" id="1157962"/>
    <lineage>
        <taxon>Eukaryota</taxon>
        <taxon>Viridiplantae</taxon>
        <taxon>Chlorophyta</taxon>
        <taxon>core chlorophytes</taxon>
        <taxon>Chlorophyceae</taxon>
        <taxon>CS clade</taxon>
        <taxon>Chlamydomonadales</taxon>
        <taxon>Chlamydomonadaceae</taxon>
        <taxon>Chlamydomonas</taxon>
    </lineage>
</organism>
<dbReference type="AlphaFoldDB" id="A0A250XE46"/>
<dbReference type="InterPro" id="IPR029063">
    <property type="entry name" value="SAM-dependent_MTases_sf"/>
</dbReference>
<dbReference type="Pfam" id="PF10294">
    <property type="entry name" value="Methyltransf_16"/>
    <property type="match status" value="2"/>
</dbReference>
<reference evidence="1 2" key="1">
    <citation type="submission" date="2017-08" db="EMBL/GenBank/DDBJ databases">
        <title>Acidophilic green algal genome provides insights into adaptation to an acidic environment.</title>
        <authorList>
            <person name="Hirooka S."/>
            <person name="Hirose Y."/>
            <person name="Kanesaki Y."/>
            <person name="Higuchi S."/>
            <person name="Fujiwara T."/>
            <person name="Onuma R."/>
            <person name="Era A."/>
            <person name="Ohbayashi R."/>
            <person name="Uzuka A."/>
            <person name="Nozaki H."/>
            <person name="Yoshikawa H."/>
            <person name="Miyagishima S.Y."/>
        </authorList>
    </citation>
    <scope>NUCLEOTIDE SEQUENCE [LARGE SCALE GENOMIC DNA]</scope>
    <source>
        <strain evidence="1 2">NIES-2499</strain>
    </source>
</reference>
<accession>A0A250XE46</accession>
<comment type="caution">
    <text evidence="1">The sequence shown here is derived from an EMBL/GenBank/DDBJ whole genome shotgun (WGS) entry which is preliminary data.</text>
</comment>
<dbReference type="Proteomes" id="UP000232323">
    <property type="component" value="Unassembled WGS sequence"/>
</dbReference>
<gene>
    <name evidence="1" type="ORF">CEUSTIGMA_g8757.t1</name>
</gene>
<dbReference type="OrthoDB" id="46564at2759"/>
<name>A0A250XE46_9CHLO</name>
<dbReference type="SUPFAM" id="SSF53335">
    <property type="entry name" value="S-adenosyl-L-methionine-dependent methyltransferases"/>
    <property type="match status" value="1"/>
</dbReference>